<keyword evidence="2" id="KW-0808">Transferase</keyword>
<evidence type="ECO:0000256" key="1">
    <source>
        <dbReference type="ARBA" id="ARBA00022484"/>
    </source>
</evidence>
<dbReference type="Pfam" id="PF01660">
    <property type="entry name" value="Vmethyltransf"/>
    <property type="match status" value="1"/>
</dbReference>
<protein>
    <submittedName>
        <fullName evidence="9">RNA-dependent RNA polymerase</fullName>
    </submittedName>
</protein>
<evidence type="ECO:0000256" key="4">
    <source>
        <dbReference type="ARBA" id="ARBA00022741"/>
    </source>
</evidence>
<dbReference type="Gene3D" id="3.40.50.300">
    <property type="entry name" value="P-loop containing nucleotide triphosphate hydrolases"/>
    <property type="match status" value="1"/>
</dbReference>
<dbReference type="GO" id="GO:0003723">
    <property type="term" value="F:RNA binding"/>
    <property type="evidence" value="ECO:0007669"/>
    <property type="project" value="InterPro"/>
</dbReference>
<dbReference type="GO" id="GO:0016556">
    <property type="term" value="P:mRNA modification"/>
    <property type="evidence" value="ECO:0007669"/>
    <property type="project" value="InterPro"/>
</dbReference>
<evidence type="ECO:0000256" key="7">
    <source>
        <dbReference type="SAM" id="MobiDB-lite"/>
    </source>
</evidence>
<keyword evidence="1 9" id="KW-0696">RNA-directed RNA polymerase</keyword>
<dbReference type="InterPro" id="IPR027417">
    <property type="entry name" value="P-loop_NTPase"/>
</dbReference>
<dbReference type="Pfam" id="PF01443">
    <property type="entry name" value="Viral_helicase1"/>
    <property type="match status" value="1"/>
</dbReference>
<accession>A0AA51BS87</accession>
<feature type="domain" description="Alphavirus-like MT" evidence="8">
    <location>
        <begin position="969"/>
        <end position="1199"/>
    </location>
</feature>
<dbReference type="EMBL" id="OQ999735">
    <property type="protein sequence ID" value="WMI40036.1"/>
    <property type="molecule type" value="Genomic_RNA"/>
</dbReference>
<dbReference type="SUPFAM" id="SSF52540">
    <property type="entry name" value="P-loop containing nucleoside triphosphate hydrolases"/>
    <property type="match status" value="1"/>
</dbReference>
<sequence length="3151" mass="352525">MAHTAGKTNNAQTPRGEGTTSTRKVSCSCWRRGFCQKHNHHSNLRDGVCTACAPAAASVSKFVPGGLVGSSGRRMDSQKILVELPDCLKRKMVSRGWPSAAIEPRFAAKDPKGFVVRSFVDYVQASEDGEAFCHGGRSGSCDSQDLYAVLLDKNESNLPHPLEYGATVLCRQESTCTTFESQRIVARVRIAENVSLGEWRALTYGVKIEPRPDVEAFAVRETRDGSFALKRVAKAYVPPVGLVPIEHLAALFRSHLEVTGYGCASDYESFVGLALEVLFHMKKRWSRGGVRRVHVGGERVFQPITFLKPNFACVEVSSDKSTGIEAPVAVVACNSGVKEPVVVVDRGGVKEPVPVSATCAAAIQELLDSICDCGLLKSLCDCVALGLKVDKKAKRKLEKAAKKKKAAEKGSVGLEEVVPVSVSTSSSVVSKCKTCYVPLDFCECVDVAVGGKRVQKVDVNGGAGVCQIGADDDWEHMCSTPTVGNEKYLSDCYHHQKFAYYDEELADQIVSYVTANEPIARLFTVIRRGEFFPRHCSGKNYYVDFDEENPGLLTEYLERYLPPSDLEIACSVPLPDDDKYDAYVVAESARIVERAAVARRMARTAKISPRVLAEWRTGYWQSGVVTDADGREFCAYDQDDEYDRALLIAVDLETLWEVGLEFDRIENARKAELAVATRWAESVRYAEKLVDALDSAVWTAPTVAFALMNDWHRFERALKRRRAHKQARRKAGYRSPCERRHLVRRSLTRRVWRDTIAAFEAVSTLLAEDEVKEVGFEELPVGGSGSCWQKMFGPVYDPSADALTVKTIREAVELLECIGEGPPDSAVVYGCWRGPNDLHIYEYASYRHSEPSDGEFCVSLKVFLTGDVPGRPVPKRCLHKKRTHGMFMGMIIPDLCTCLLTPDHVVRVGAGAMELVEAAQRTFGADLGRGEAGVLLNNELASMPSVPYAMSHPKLLEFMDYVGKPVRCTQRKLTWNDHLFLEASRHLVREELNKRFAHNTDAQTVLHIGSTTSDLSRYLKHAGHDFVFSGRESKDVARVFEDVGRLFAQRVNELKPPVLKSQLGSNVSVGFRDLKQVLAVLERDGRQRVFYESLPPKQYNVLMFEDSLYTMSPDELVDAFGRTRATVGYATMFFPNKMVDPRCEDSSLYHYEEYWSAQEDWDNIIEKIWPSILLLMPLLPLPRLASAFEHCFRALGKWGGLAVKEWILDVKNDKFPFELVFATLVDLVKIRPIIDHIMARAKPLFRALCVRARVTWKGGMSNGYDHPLANWENWLKRPRIRGVFHPDDRLRSVIGEFFNPTEKSEEIFIDSEIVTRVGEMYLIRFWRSDGASEIVRRLELPDEMQYVEIAEVEKCYRRALSGIRVGSAQYKVEDLSYFSLRRDTWFKILNFAMAEPAESLTLGLILTAVNRLSGGLAVGSNVIVKKAAHDVSRNTDIALAVLLEVYKRNDVLAAITSDSDMQRTYESNISIIGKRIIEAGIAVATGGLALPICYIVKWLFTHVEIIEYVKYPGAAKPIYARGHGVSKDLMQHPARFTFAASNAAITVGCVVCDLYHQGRLSSDKCPENGQTFHVSKHSVDNKHDISIGLAENQELITRLQDAQTFHATKAPKLALIIAKVKEWAQTNEGGGMKGNVNISHVRGGPGTGKTELIKSLMYDLDRRGISNVMMTPIAKLLEDYHKTSVLGEGGQYDFCAETTWYTFKHSNMKYLIVDECTVADWLIIRAACHWLGVQELILVGDREQTHLRPEAGEGTDPTNPESGLDWERIPEHDLVYQYRLGKYMTNWCNRKHGYRMISKRQDLDKPIMMTSVAYNEWRKQRDKKGLLNKVDKELVFSHAEGEPAFGLLSSPDKTENVQNLSVRSSQGKTADRVAVSASALGERTSKAHGMLLVSVTRAKYGTIFVAPDSVDDPQAKWLREELYMDDEDEQDIVIHWPPPPLPSWDVEPTLDPRTERFDKILRAKAKEGEVVIEGPVGSKDKFIVALPPFQGTLVPVEPTKAEIDAQVDWGALADCYRDMFWTCGFDALAAVPGCSKEAVDRVLVETCEYLFYRDFKYPAWVSATGVIMSETPASTFGMIRLNLPLPTVFKDGKTKHLIPVVLFPRAFQQALGEDSNVVLETPNGLLRSYELTQGSAKGTVYRFKVVDEHITFAGKPKSVQVLFRREGVKRAISEDAVVNGRWVKDLRKGSLTDDFVADLDTIFETDVVTSFSAAVAKMPVRRTLLQSFDVTAGLTKQLRVDESEAYRDLSILKAIEAADGVDPCSQFWIQFANRFYSKDIHPACRERLTSVFALPGSAGKLWNLCCEIDRGRLLSCDTAENEKWLFNLIRSFCIDLADDTRICFATGVRCWSAYSEADAERTALQEVLSGQFEETEHVAKNPLAAKVWDRVTADIAAEFGTGEVFVPAVTVDAVASGSGRAGIKRFLPFTGHAGVSVVDTDGRRHEEPDRPNAAAVFKHPTFIHARGLNYKAGTNIVAVAASSYSTKTSFMLSNASSVADFDELWTPSAHEHLMPGVGRPASAPWEPFNRSVEGEAKIAWHRMRLKRDVRLLLVPHPFWAETLGVKCVAAVRPLDLEHVRKKDRTDTRDRSYLDSGDDESFTSLTVDAIQRTFKRAMNSTWSGGKLSDDQYNLATHWLQPTSSWKTVEREIYEDPVGAPHIPGGTDAFRALRPFIDPTYGFYERSMLNEPGVVRGMTRPTNAVINESGFWAARTTGGKIKHALPDKHRAIGVGLANHFGTSAQETLMAAERIGQLRAKPSVNFESLRWARETAAKAHREFWKPDVRVGDEENNEIIDRSLSDAMNRRYAQRADREFVRRFAPDVLYLQNKNQKKPIKNDKLDLFKTGQIIVSSPPIFNLKFISAMRSYGKWMKTATGDGSKLDDYEDPGEFRKRVSTEIQSLPVSVKFGVMDFAEFDSQQNGVTLAIEKELARLAGCSPEFIEEYYVVRSTGYRYLFPGLFKGRTNWEKGSGYLDTKSGNTNLSIALSHRILSDSGPRMHLAKGDDTCRISSNLHEDRQESIRTRVFTGMKWSLDIGEGGEFIGDSISRAGMYQSITRAAMKALCATGDYKKFKEQQAAYRNTVHNIVRNGLTETIACSAIAENKDPNYVEACFTFLNSLSHISEKQYYSFTRSWTRPVFLLPGADGPRLY</sequence>
<keyword evidence="5" id="KW-0378">Hydrolase</keyword>
<dbReference type="GO" id="GO:0005524">
    <property type="term" value="F:ATP binding"/>
    <property type="evidence" value="ECO:0007669"/>
    <property type="project" value="UniProtKB-KW"/>
</dbReference>
<dbReference type="GO" id="GO:0006396">
    <property type="term" value="P:RNA processing"/>
    <property type="evidence" value="ECO:0007669"/>
    <property type="project" value="InterPro"/>
</dbReference>
<name>A0AA51BS87_9VIRU</name>
<evidence type="ECO:0000256" key="6">
    <source>
        <dbReference type="ARBA" id="ARBA00022840"/>
    </source>
</evidence>
<evidence type="ECO:0000256" key="3">
    <source>
        <dbReference type="ARBA" id="ARBA00022695"/>
    </source>
</evidence>
<reference evidence="9" key="2">
    <citation type="submission" date="2023-05" db="EMBL/GenBank/DDBJ databases">
        <authorList>
            <person name="Li W."/>
        </authorList>
    </citation>
    <scope>NUCLEOTIDE SEQUENCE</scope>
    <source>
        <strain evidence="9">RcBeLV-10125-2</strain>
    </source>
</reference>
<dbReference type="InterPro" id="IPR043502">
    <property type="entry name" value="DNA/RNA_pol_sf"/>
</dbReference>
<proteinExistence type="predicted"/>
<organism evidence="9">
    <name type="scientific">Rhizoctonia cerealis beny-like virus</name>
    <dbReference type="NCBI Taxonomy" id="3068664"/>
    <lineage>
        <taxon>Viruses</taxon>
        <taxon>Riboviria</taxon>
        <taxon>Orthornavirae</taxon>
        <taxon>Kitrinoviricota</taxon>
        <taxon>Alsuviricetes</taxon>
        <taxon>Hepelivirales</taxon>
        <taxon>Benyviridae</taxon>
    </lineage>
</organism>
<dbReference type="GO" id="GO:0008174">
    <property type="term" value="F:mRNA methyltransferase activity"/>
    <property type="evidence" value="ECO:0007669"/>
    <property type="project" value="UniProtKB-UniRule"/>
</dbReference>
<evidence type="ECO:0000256" key="2">
    <source>
        <dbReference type="ARBA" id="ARBA00022679"/>
    </source>
</evidence>
<dbReference type="GO" id="GO:0016787">
    <property type="term" value="F:hydrolase activity"/>
    <property type="evidence" value="ECO:0007669"/>
    <property type="project" value="UniProtKB-KW"/>
</dbReference>
<dbReference type="PROSITE" id="PS51743">
    <property type="entry name" value="ALPHAVIRUS_MT"/>
    <property type="match status" value="1"/>
</dbReference>
<dbReference type="InterPro" id="IPR002588">
    <property type="entry name" value="Alphavirus-like_MT_dom"/>
</dbReference>
<keyword evidence="4" id="KW-0547">Nucleotide-binding</keyword>
<evidence type="ECO:0000313" key="9">
    <source>
        <dbReference type="EMBL" id="WMI40036.1"/>
    </source>
</evidence>
<evidence type="ECO:0000259" key="8">
    <source>
        <dbReference type="PROSITE" id="PS51743"/>
    </source>
</evidence>
<dbReference type="InterPro" id="IPR027351">
    <property type="entry name" value="(+)RNA_virus_helicase_core_dom"/>
</dbReference>
<feature type="region of interest" description="Disordered" evidence="7">
    <location>
        <begin position="1"/>
        <end position="22"/>
    </location>
</feature>
<keyword evidence="6" id="KW-0067">ATP-binding</keyword>
<dbReference type="SUPFAM" id="SSF56672">
    <property type="entry name" value="DNA/RNA polymerases"/>
    <property type="match status" value="1"/>
</dbReference>
<dbReference type="GO" id="GO:0003968">
    <property type="term" value="F:RNA-directed RNA polymerase activity"/>
    <property type="evidence" value="ECO:0007669"/>
    <property type="project" value="UniProtKB-KW"/>
</dbReference>
<evidence type="ECO:0000256" key="5">
    <source>
        <dbReference type="ARBA" id="ARBA00022801"/>
    </source>
</evidence>
<reference evidence="9" key="1">
    <citation type="journal article" date="2023" name="Microbiol. Spectr.">
        <title>Extreme Diversity of Mycoviruses Present in Single Strains of Rhizoctonia cerealis, the Pathogen of Wheat Sharp Eyespot.</title>
        <authorList>
            <person name="Li W."/>
            <person name="Sun H."/>
            <person name="Cao S."/>
            <person name="Zhang A."/>
            <person name="Zhang H."/>
            <person name="Shu Y."/>
            <person name="Chen H."/>
        </authorList>
    </citation>
    <scope>NUCLEOTIDE SEQUENCE</scope>
    <source>
        <strain evidence="9">RcBeLV-10125-2</strain>
    </source>
</reference>
<keyword evidence="3" id="KW-0548">Nucleotidyltransferase</keyword>